<dbReference type="InterPro" id="IPR001810">
    <property type="entry name" value="F-box_dom"/>
</dbReference>
<dbReference type="InterPro" id="IPR006553">
    <property type="entry name" value="Leu-rich_rpt_Cys-con_subtyp"/>
</dbReference>
<dbReference type="Gene3D" id="3.80.10.10">
    <property type="entry name" value="Ribonuclease Inhibitor"/>
    <property type="match status" value="3"/>
</dbReference>
<evidence type="ECO:0000259" key="2">
    <source>
        <dbReference type="SMART" id="SM00256"/>
    </source>
</evidence>
<dbReference type="EMBL" id="GDJX01024540">
    <property type="protein sequence ID" value="JAT43396.1"/>
    <property type="molecule type" value="Transcribed_RNA"/>
</dbReference>
<dbReference type="AlphaFoldDB" id="A0A1D1XLX9"/>
<proteinExistence type="predicted"/>
<dbReference type="GO" id="GO:0031146">
    <property type="term" value="P:SCF-dependent proteasomal ubiquitin-dependent protein catabolic process"/>
    <property type="evidence" value="ECO:0007669"/>
    <property type="project" value="TreeGrafter"/>
</dbReference>
<sequence>FFSSSSSSSMDGVLCDELLQEILRRLPPSAYPAASLVSKRWLSLFRSSLSSLSLRMPSPAPPISSVLAAYSSLTALTLLLSDPSSPGCPAFGLSSDGLLLSLSASHLPRLRHLRFLAGPVSPSALVSLPPSSPLRRVASLQLSSLRPLSFRWLTRFSALRELSVLHCSNSSAPPPAADPGGRRPEKAMEEEEVEEDGEVEGLSLEVLCLSRVRAGDHGVGWLWRRCLNLHRLQLRDCEGTGDGPASRAFARCLPNLQELELRTCRAIADVVLLLIADHCRALKTLVLYDGGSRDGLHRFIRRCGPELRTLDLRLPLDLDNGHLVAVAENFRSLSCLRLQSCCLITGEGLRALGRAAAGAAIEELVLVNCDVVEREPGLLTFLGQTLSRLRRLDLSHNEMLFDKELGSMLASCCNLVDIKLKGCAGLTDAVVLSILRFCGLLECVDITRCVGITAKAVEVLILHSPNLRHIHVEENKVSDSVSTWASRRVIQVC</sequence>
<gene>
    <name evidence="3" type="primary">FBL4_7</name>
    <name evidence="4" type="synonym">FBL4_21</name>
    <name evidence="4" type="ORF">g.88998</name>
    <name evidence="3" type="ORF">g.89001</name>
</gene>
<dbReference type="SUPFAM" id="SSF52047">
    <property type="entry name" value="RNI-like"/>
    <property type="match status" value="1"/>
</dbReference>
<dbReference type="EMBL" id="GDJX01003147">
    <property type="protein sequence ID" value="JAT64789.1"/>
    <property type="molecule type" value="Transcribed_RNA"/>
</dbReference>
<evidence type="ECO:0000313" key="4">
    <source>
        <dbReference type="EMBL" id="JAT64789.1"/>
    </source>
</evidence>
<organism evidence="3">
    <name type="scientific">Anthurium amnicola</name>
    <dbReference type="NCBI Taxonomy" id="1678845"/>
    <lineage>
        <taxon>Eukaryota</taxon>
        <taxon>Viridiplantae</taxon>
        <taxon>Streptophyta</taxon>
        <taxon>Embryophyta</taxon>
        <taxon>Tracheophyta</taxon>
        <taxon>Spermatophyta</taxon>
        <taxon>Magnoliopsida</taxon>
        <taxon>Liliopsida</taxon>
        <taxon>Araceae</taxon>
        <taxon>Pothoideae</taxon>
        <taxon>Potheae</taxon>
        <taxon>Anthurium</taxon>
    </lineage>
</organism>
<reference evidence="3" key="1">
    <citation type="submission" date="2015-07" db="EMBL/GenBank/DDBJ databases">
        <title>Transcriptome Assembly of Anthurium amnicola.</title>
        <authorList>
            <person name="Suzuki J."/>
        </authorList>
    </citation>
    <scope>NUCLEOTIDE SEQUENCE</scope>
</reference>
<dbReference type="GO" id="GO:0019005">
    <property type="term" value="C:SCF ubiquitin ligase complex"/>
    <property type="evidence" value="ECO:0007669"/>
    <property type="project" value="TreeGrafter"/>
</dbReference>
<feature type="non-terminal residue" evidence="3">
    <location>
        <position position="1"/>
    </location>
</feature>
<dbReference type="Pfam" id="PF00646">
    <property type="entry name" value="F-box"/>
    <property type="match status" value="1"/>
</dbReference>
<feature type="region of interest" description="Disordered" evidence="1">
    <location>
        <begin position="169"/>
        <end position="195"/>
    </location>
</feature>
<dbReference type="PANTHER" id="PTHR13318:SF77">
    <property type="entry name" value="F-BOX DOMAIN-CONTAINING PROTEIN"/>
    <property type="match status" value="1"/>
</dbReference>
<protein>
    <submittedName>
        <fullName evidence="3">F-box/LRR-repeat protein 4</fullName>
    </submittedName>
</protein>
<accession>A0A1D1XLX9</accession>
<dbReference type="SMART" id="SM00256">
    <property type="entry name" value="FBOX"/>
    <property type="match status" value="1"/>
</dbReference>
<evidence type="ECO:0000256" key="1">
    <source>
        <dbReference type="SAM" id="MobiDB-lite"/>
    </source>
</evidence>
<dbReference type="InterPro" id="IPR036047">
    <property type="entry name" value="F-box-like_dom_sf"/>
</dbReference>
<name>A0A1D1XLX9_9ARAE</name>
<dbReference type="SMART" id="SM00367">
    <property type="entry name" value="LRR_CC"/>
    <property type="match status" value="4"/>
</dbReference>
<dbReference type="PANTHER" id="PTHR13318">
    <property type="entry name" value="PARTNER OF PAIRED, ISOFORM B-RELATED"/>
    <property type="match status" value="1"/>
</dbReference>
<evidence type="ECO:0000313" key="3">
    <source>
        <dbReference type="EMBL" id="JAT43396.1"/>
    </source>
</evidence>
<dbReference type="SUPFAM" id="SSF81383">
    <property type="entry name" value="F-box domain"/>
    <property type="match status" value="1"/>
</dbReference>
<feature type="domain" description="F-box" evidence="2">
    <location>
        <begin position="14"/>
        <end position="54"/>
    </location>
</feature>
<dbReference type="InterPro" id="IPR032675">
    <property type="entry name" value="LRR_dom_sf"/>
</dbReference>